<gene>
    <name evidence="1" type="ORF">GFB47_11685</name>
</gene>
<dbReference type="AlphaFoldDB" id="A0A5Q0TM50"/>
<keyword evidence="2" id="KW-1185">Reference proteome</keyword>
<evidence type="ECO:0000313" key="2">
    <source>
        <dbReference type="Proteomes" id="UP000348942"/>
    </source>
</evidence>
<dbReference type="RefSeq" id="WP_153448264.1">
    <property type="nucleotide sequence ID" value="NZ_CP045700.1"/>
</dbReference>
<evidence type="ECO:0000313" key="1">
    <source>
        <dbReference type="EMBL" id="QGA66127.1"/>
    </source>
</evidence>
<accession>A0A5Q0TM50</accession>
<protein>
    <submittedName>
        <fullName evidence="1">Uncharacterized protein</fullName>
    </submittedName>
</protein>
<name>A0A5Q0TM50_9VIBR</name>
<dbReference type="EMBL" id="CP045700">
    <property type="protein sequence ID" value="QGA66127.1"/>
    <property type="molecule type" value="Genomic_DNA"/>
</dbReference>
<sequence>MLILRSDFRVYFEFVTIACPKPVLQPLSSCSDDYIEAFMSNMGKCLKLFYSENDEVNGVIRDLIDQWPYGFSKYVTNPDDYGNECWSIKIEPCDSLKSTSVVISAYMHMRCGFSMFEHDRETMQSWIDSGDTFKEIEIQGDVKEIVYDCWHALKKEEKKAIENGFEINGTIMTSIADTLSMDDFTLLDTVCGKFAKLHYPNTCFLPNNNKVVVKIHLALKKKPVAKFNENEPVFLRG</sequence>
<proteinExistence type="predicted"/>
<reference evidence="1 2" key="1">
    <citation type="submission" date="2019-10" db="EMBL/GenBank/DDBJ databases">
        <title>Vibrio sp. nov., isolated from Coralline algae surface.</title>
        <authorList>
            <person name="Geng Y."/>
            <person name="Zhang X."/>
        </authorList>
    </citation>
    <scope>NUCLEOTIDE SEQUENCE [LARGE SCALE GENOMIC DNA]</scope>
    <source>
        <strain evidence="1 2">SM1977</strain>
    </source>
</reference>
<dbReference type="Proteomes" id="UP000348942">
    <property type="component" value="Chromosome 2"/>
</dbReference>
<organism evidence="1 2">
    <name type="scientific">Vibrio algicola</name>
    <dbReference type="NCBI Taxonomy" id="2662262"/>
    <lineage>
        <taxon>Bacteria</taxon>
        <taxon>Pseudomonadati</taxon>
        <taxon>Pseudomonadota</taxon>
        <taxon>Gammaproteobacteria</taxon>
        <taxon>Vibrionales</taxon>
        <taxon>Vibrionaceae</taxon>
        <taxon>Vibrio</taxon>
    </lineage>
</organism>